<sequence length="102" mass="10511">VAGNRSKVVSVVPFPRPWLLASAMLIGNAVGLLAGVAFTVIVQARVHPETVIALVVGVPSITGLLVILFSGRRWVTVLGAFILALAPGWFGVLVAVQVASNG</sequence>
<dbReference type="InterPro" id="IPR031614">
    <property type="entry name" value="Holin_9"/>
</dbReference>
<proteinExistence type="predicted"/>
<dbReference type="AlphaFoldDB" id="A0A2U3P523"/>
<name>A0A2U3P523_9MYCO</name>
<keyword evidence="3" id="KW-1185">Reference proteome</keyword>
<keyword evidence="1" id="KW-0472">Membrane</keyword>
<feature type="transmembrane region" description="Helical" evidence="1">
    <location>
        <begin position="18"/>
        <end position="42"/>
    </location>
</feature>
<feature type="transmembrane region" description="Helical" evidence="1">
    <location>
        <begin position="51"/>
        <end position="69"/>
    </location>
</feature>
<evidence type="ECO:0000256" key="1">
    <source>
        <dbReference type="SAM" id="Phobius"/>
    </source>
</evidence>
<dbReference type="EMBL" id="FUEZ01000003">
    <property type="protein sequence ID" value="SPM38862.1"/>
    <property type="molecule type" value="Genomic_DNA"/>
</dbReference>
<feature type="non-terminal residue" evidence="2">
    <location>
        <position position="1"/>
    </location>
</feature>
<evidence type="ECO:0000313" key="2">
    <source>
        <dbReference type="EMBL" id="SPM38862.1"/>
    </source>
</evidence>
<keyword evidence="1" id="KW-1133">Transmembrane helix</keyword>
<reference evidence="2 3" key="1">
    <citation type="submission" date="2017-01" db="EMBL/GenBank/DDBJ databases">
        <authorList>
            <consortium name="Urmite Genomes"/>
        </authorList>
    </citation>
    <scope>NUCLEOTIDE SEQUENCE [LARGE SCALE GENOMIC DNA]</scope>
    <source>
        <strain evidence="2 3">AB215</strain>
    </source>
</reference>
<protein>
    <submittedName>
        <fullName evidence="2">Hydrophobic protein</fullName>
    </submittedName>
</protein>
<keyword evidence="1" id="KW-0812">Transmembrane</keyword>
<feature type="transmembrane region" description="Helical" evidence="1">
    <location>
        <begin position="75"/>
        <end position="96"/>
    </location>
</feature>
<dbReference type="Proteomes" id="UP000240424">
    <property type="component" value="Unassembled WGS sequence"/>
</dbReference>
<dbReference type="Pfam" id="PF16936">
    <property type="entry name" value="Holin_9"/>
    <property type="match status" value="1"/>
</dbReference>
<gene>
    <name evidence="2" type="ORF">MNAB215_1043</name>
</gene>
<organism evidence="2 3">
    <name type="scientific">Mycobacterium numidiamassiliense</name>
    <dbReference type="NCBI Taxonomy" id="1841861"/>
    <lineage>
        <taxon>Bacteria</taxon>
        <taxon>Bacillati</taxon>
        <taxon>Actinomycetota</taxon>
        <taxon>Actinomycetes</taxon>
        <taxon>Mycobacteriales</taxon>
        <taxon>Mycobacteriaceae</taxon>
        <taxon>Mycobacterium</taxon>
    </lineage>
</organism>
<dbReference type="STRING" id="1841861.GCA_900157365_05246"/>
<accession>A0A2U3P523</accession>
<evidence type="ECO:0000313" key="3">
    <source>
        <dbReference type="Proteomes" id="UP000240424"/>
    </source>
</evidence>